<feature type="region of interest" description="Disordered" evidence="1">
    <location>
        <begin position="32"/>
        <end position="60"/>
    </location>
</feature>
<name>A0A9P4LTR2_9PLEO</name>
<dbReference type="Gene3D" id="1.20.1280.50">
    <property type="match status" value="1"/>
</dbReference>
<sequence length="332" mass="37783">MSVRTENASHANNVRFSNFARFADKLKDSISTKRAPAVGRPETPEIDDAKEHSRLAHSRRSSSIRYTEKMLQMFSHASQPRNPLLNINDLPVEILQNALLYLDIFDLVRIRRVCKLWSSLIPGESPLLAESLFLRPSYNLHAYSFTMATFDFDFEINVRTPPRETPNIRSNSTFIDGLSMTRRCLGLIRTSSEIIFHPIIIDFNHYVQGDEFGVSKLAVDEEKVGEGLSWRNMLVSMPPLTEIRISRTRDRKPKTMCVLTAKDGVKLGAVIDALSEWGTKNMLAFRRHTETSHPSPMNATLGDGRLPLELLQVIFTNLDIWTLLSCRDVCHL</sequence>
<dbReference type="InterPro" id="IPR001810">
    <property type="entry name" value="F-box_dom"/>
</dbReference>
<dbReference type="AlphaFoldDB" id="A0A9P4LTR2"/>
<dbReference type="CDD" id="cd09917">
    <property type="entry name" value="F-box_SF"/>
    <property type="match status" value="2"/>
</dbReference>
<accession>A0A9P4LTR2</accession>
<feature type="domain" description="F-box" evidence="2">
    <location>
        <begin position="84"/>
        <end position="136"/>
    </location>
</feature>
<dbReference type="EMBL" id="ML978159">
    <property type="protein sequence ID" value="KAF2034979.1"/>
    <property type="molecule type" value="Genomic_DNA"/>
</dbReference>
<dbReference type="OrthoDB" id="3800738at2759"/>
<proteinExistence type="predicted"/>
<organism evidence="3 4">
    <name type="scientific">Setomelanomma holmii</name>
    <dbReference type="NCBI Taxonomy" id="210430"/>
    <lineage>
        <taxon>Eukaryota</taxon>
        <taxon>Fungi</taxon>
        <taxon>Dikarya</taxon>
        <taxon>Ascomycota</taxon>
        <taxon>Pezizomycotina</taxon>
        <taxon>Dothideomycetes</taxon>
        <taxon>Pleosporomycetidae</taxon>
        <taxon>Pleosporales</taxon>
        <taxon>Pleosporineae</taxon>
        <taxon>Phaeosphaeriaceae</taxon>
        <taxon>Setomelanomma</taxon>
    </lineage>
</organism>
<dbReference type="SUPFAM" id="SSF81383">
    <property type="entry name" value="F-box domain"/>
    <property type="match status" value="2"/>
</dbReference>
<dbReference type="Pfam" id="PF00646">
    <property type="entry name" value="F-box"/>
    <property type="match status" value="2"/>
</dbReference>
<keyword evidence="4" id="KW-1185">Reference proteome</keyword>
<evidence type="ECO:0000256" key="1">
    <source>
        <dbReference type="SAM" id="MobiDB-lite"/>
    </source>
</evidence>
<dbReference type="InterPro" id="IPR036047">
    <property type="entry name" value="F-box-like_dom_sf"/>
</dbReference>
<comment type="caution">
    <text evidence="3">The sequence shown here is derived from an EMBL/GenBank/DDBJ whole genome shotgun (WGS) entry which is preliminary data.</text>
</comment>
<evidence type="ECO:0000313" key="3">
    <source>
        <dbReference type="EMBL" id="KAF2034979.1"/>
    </source>
</evidence>
<evidence type="ECO:0000259" key="2">
    <source>
        <dbReference type="PROSITE" id="PS50181"/>
    </source>
</evidence>
<dbReference type="Proteomes" id="UP000799777">
    <property type="component" value="Unassembled WGS sequence"/>
</dbReference>
<dbReference type="PROSITE" id="PS50181">
    <property type="entry name" value="FBOX"/>
    <property type="match status" value="1"/>
</dbReference>
<dbReference type="SMART" id="SM00256">
    <property type="entry name" value="FBOX"/>
    <property type="match status" value="1"/>
</dbReference>
<protein>
    <recommendedName>
        <fullName evidence="2">F-box domain-containing protein</fullName>
    </recommendedName>
</protein>
<reference evidence="3" key="1">
    <citation type="journal article" date="2020" name="Stud. Mycol.">
        <title>101 Dothideomycetes genomes: a test case for predicting lifestyles and emergence of pathogens.</title>
        <authorList>
            <person name="Haridas S."/>
            <person name="Albert R."/>
            <person name="Binder M."/>
            <person name="Bloem J."/>
            <person name="Labutti K."/>
            <person name="Salamov A."/>
            <person name="Andreopoulos B."/>
            <person name="Baker S."/>
            <person name="Barry K."/>
            <person name="Bills G."/>
            <person name="Bluhm B."/>
            <person name="Cannon C."/>
            <person name="Castanera R."/>
            <person name="Culley D."/>
            <person name="Daum C."/>
            <person name="Ezra D."/>
            <person name="Gonzalez J."/>
            <person name="Henrissat B."/>
            <person name="Kuo A."/>
            <person name="Liang C."/>
            <person name="Lipzen A."/>
            <person name="Lutzoni F."/>
            <person name="Magnuson J."/>
            <person name="Mondo S."/>
            <person name="Nolan M."/>
            <person name="Ohm R."/>
            <person name="Pangilinan J."/>
            <person name="Park H.-J."/>
            <person name="Ramirez L."/>
            <person name="Alfaro M."/>
            <person name="Sun H."/>
            <person name="Tritt A."/>
            <person name="Yoshinaga Y."/>
            <person name="Zwiers L.-H."/>
            <person name="Turgeon B."/>
            <person name="Goodwin S."/>
            <person name="Spatafora J."/>
            <person name="Crous P."/>
            <person name="Grigoriev I."/>
        </authorList>
    </citation>
    <scope>NUCLEOTIDE SEQUENCE</scope>
    <source>
        <strain evidence="3">CBS 110217</strain>
    </source>
</reference>
<evidence type="ECO:0000313" key="4">
    <source>
        <dbReference type="Proteomes" id="UP000799777"/>
    </source>
</evidence>
<gene>
    <name evidence="3" type="ORF">EK21DRAFT_35772</name>
</gene>
<feature type="non-terminal residue" evidence="3">
    <location>
        <position position="332"/>
    </location>
</feature>